<evidence type="ECO:0000256" key="1">
    <source>
        <dbReference type="ARBA" id="ARBA00006484"/>
    </source>
</evidence>
<dbReference type="Pfam" id="PF13561">
    <property type="entry name" value="adh_short_C2"/>
    <property type="match status" value="1"/>
</dbReference>
<evidence type="ECO:0000313" key="5">
    <source>
        <dbReference type="EMBL" id="KAL1411753.1"/>
    </source>
</evidence>
<protein>
    <recommendedName>
        <fullName evidence="2">3-oxoacyl-[acyl-carrier-protein] reductase</fullName>
        <ecNumber evidence="2">1.1.1.100</ecNumber>
    </recommendedName>
</protein>
<dbReference type="InterPro" id="IPR036291">
    <property type="entry name" value="NAD(P)-bd_dom_sf"/>
</dbReference>
<evidence type="ECO:0000256" key="2">
    <source>
        <dbReference type="ARBA" id="ARBA00012948"/>
    </source>
</evidence>
<organism evidence="5 6">
    <name type="scientific">Vanrija albida</name>
    <dbReference type="NCBI Taxonomy" id="181172"/>
    <lineage>
        <taxon>Eukaryota</taxon>
        <taxon>Fungi</taxon>
        <taxon>Dikarya</taxon>
        <taxon>Basidiomycota</taxon>
        <taxon>Agaricomycotina</taxon>
        <taxon>Tremellomycetes</taxon>
        <taxon>Trichosporonales</taxon>
        <taxon>Trichosporonaceae</taxon>
        <taxon>Vanrija</taxon>
    </lineage>
</organism>
<sequence length="261" mass="27533">MPAATRKHALVTGSTSGIGRGIATALAAAGYDITLNGFGSPDDIAALHRELEEFYGVRVRYSPADMSKPDEIKEMIEQAVGDGGLDVLVNNAGVQHIDRVEAFPDSAWDRVLAINLSSAFHTAKHALPHFQAKGWGRIVNIASVHGHVGSENKAAYVAAKHGIVGLTKVIALENANKGVTANTICPGWVLTPLVKQQIVDRAAKNGTTEEQETAALLGEKQPMLRFTTPEKIGATVVFLCSDAADTITGSSLTVDGGWTAQ</sequence>
<name>A0ABR3QBL4_9TREE</name>
<dbReference type="InterPro" id="IPR011294">
    <property type="entry name" value="3-OHbutyrate_DH"/>
</dbReference>
<evidence type="ECO:0000256" key="3">
    <source>
        <dbReference type="ARBA" id="ARBA00022857"/>
    </source>
</evidence>
<dbReference type="Proteomes" id="UP001565368">
    <property type="component" value="Unassembled WGS sequence"/>
</dbReference>
<dbReference type="InterPro" id="IPR002347">
    <property type="entry name" value="SDR_fam"/>
</dbReference>
<dbReference type="RefSeq" id="XP_069211697.1">
    <property type="nucleotide sequence ID" value="XM_069351311.1"/>
</dbReference>
<dbReference type="PROSITE" id="PS00061">
    <property type="entry name" value="ADH_SHORT"/>
    <property type="match status" value="1"/>
</dbReference>
<keyword evidence="3" id="KW-0521">NADP</keyword>
<reference evidence="5 6" key="1">
    <citation type="submission" date="2023-08" db="EMBL/GenBank/DDBJ databases">
        <title>Annotated Genome Sequence of Vanrija albida AlHP1.</title>
        <authorList>
            <person name="Herzog R."/>
        </authorList>
    </citation>
    <scope>NUCLEOTIDE SEQUENCE [LARGE SCALE GENOMIC DNA]</scope>
    <source>
        <strain evidence="5 6">AlHP1</strain>
    </source>
</reference>
<dbReference type="NCBIfam" id="TIGR01963">
    <property type="entry name" value="PHB_DH"/>
    <property type="match status" value="1"/>
</dbReference>
<dbReference type="PRINTS" id="PR00081">
    <property type="entry name" value="GDHRDH"/>
</dbReference>
<dbReference type="EC" id="1.1.1.100" evidence="2"/>
<comment type="catalytic activity">
    <reaction evidence="4">
        <text>a (3R)-hydroxyacyl-[ACP] + NADP(+) = a 3-oxoacyl-[ACP] + NADPH + H(+)</text>
        <dbReference type="Rhea" id="RHEA:17397"/>
        <dbReference type="Rhea" id="RHEA-COMP:9916"/>
        <dbReference type="Rhea" id="RHEA-COMP:9945"/>
        <dbReference type="ChEBI" id="CHEBI:15378"/>
        <dbReference type="ChEBI" id="CHEBI:57783"/>
        <dbReference type="ChEBI" id="CHEBI:58349"/>
        <dbReference type="ChEBI" id="CHEBI:78776"/>
        <dbReference type="ChEBI" id="CHEBI:78827"/>
        <dbReference type="EC" id="1.1.1.100"/>
    </reaction>
</comment>
<dbReference type="EMBL" id="JBBXJM010000002">
    <property type="protein sequence ID" value="KAL1411753.1"/>
    <property type="molecule type" value="Genomic_DNA"/>
</dbReference>
<comment type="caution">
    <text evidence="5">The sequence shown here is derived from an EMBL/GenBank/DDBJ whole genome shotgun (WGS) entry which is preliminary data.</text>
</comment>
<dbReference type="InterPro" id="IPR020904">
    <property type="entry name" value="Sc_DH/Rdtase_CS"/>
</dbReference>
<evidence type="ECO:0000313" key="6">
    <source>
        <dbReference type="Proteomes" id="UP001565368"/>
    </source>
</evidence>
<keyword evidence="6" id="KW-1185">Reference proteome</keyword>
<evidence type="ECO:0000256" key="4">
    <source>
        <dbReference type="ARBA" id="ARBA00048508"/>
    </source>
</evidence>
<dbReference type="GeneID" id="95983763"/>
<dbReference type="PANTHER" id="PTHR42879:SF2">
    <property type="entry name" value="3-OXOACYL-[ACYL-CARRIER-PROTEIN] REDUCTASE FABG"/>
    <property type="match status" value="1"/>
</dbReference>
<proteinExistence type="inferred from homology"/>
<accession>A0ABR3QBL4</accession>
<dbReference type="PANTHER" id="PTHR42879">
    <property type="entry name" value="3-OXOACYL-(ACYL-CARRIER-PROTEIN) REDUCTASE"/>
    <property type="match status" value="1"/>
</dbReference>
<dbReference type="SUPFAM" id="SSF51735">
    <property type="entry name" value="NAD(P)-binding Rossmann-fold domains"/>
    <property type="match status" value="1"/>
</dbReference>
<gene>
    <name evidence="5" type="ORF">Q8F55_002720</name>
</gene>
<dbReference type="InterPro" id="IPR050259">
    <property type="entry name" value="SDR"/>
</dbReference>
<dbReference type="PRINTS" id="PR00080">
    <property type="entry name" value="SDRFAMILY"/>
</dbReference>
<comment type="similarity">
    <text evidence="1">Belongs to the short-chain dehydrogenases/reductases (SDR) family.</text>
</comment>
<dbReference type="Gene3D" id="3.40.50.720">
    <property type="entry name" value="NAD(P)-binding Rossmann-like Domain"/>
    <property type="match status" value="1"/>
</dbReference>
<dbReference type="NCBIfam" id="NF009093">
    <property type="entry name" value="PRK12429.1"/>
    <property type="match status" value="1"/>
</dbReference>